<name>A0ABP6FNN5_9ACTN</name>
<keyword evidence="7" id="KW-0119">Carbohydrate metabolism</keyword>
<evidence type="ECO:0000256" key="9">
    <source>
        <dbReference type="SAM" id="Phobius"/>
    </source>
</evidence>
<organism evidence="12 13">
    <name type="scientific">Nonomuraea recticatena</name>
    <dbReference type="NCBI Taxonomy" id="46178"/>
    <lineage>
        <taxon>Bacteria</taxon>
        <taxon>Bacillati</taxon>
        <taxon>Actinomycetota</taxon>
        <taxon>Actinomycetes</taxon>
        <taxon>Streptosporangiales</taxon>
        <taxon>Streptosporangiaceae</taxon>
        <taxon>Nonomuraea</taxon>
    </lineage>
</organism>
<proteinExistence type="predicted"/>
<feature type="domain" description="Fibronectin type-III" evidence="11">
    <location>
        <begin position="464"/>
        <end position="555"/>
    </location>
</feature>
<feature type="region of interest" description="Disordered" evidence="8">
    <location>
        <begin position="276"/>
        <end position="306"/>
    </location>
</feature>
<accession>A0ABP6FNN5</accession>
<dbReference type="Proteomes" id="UP001501666">
    <property type="component" value="Unassembled WGS sequence"/>
</dbReference>
<evidence type="ECO:0000256" key="3">
    <source>
        <dbReference type="ARBA" id="ARBA00022741"/>
    </source>
</evidence>
<dbReference type="InterPro" id="IPR000719">
    <property type="entry name" value="Prot_kinase_dom"/>
</dbReference>
<feature type="domain" description="Protein kinase" evidence="10">
    <location>
        <begin position="10"/>
        <end position="265"/>
    </location>
</feature>
<keyword evidence="3" id="KW-0547">Nucleotide-binding</keyword>
<dbReference type="PROSITE" id="PS50011">
    <property type="entry name" value="PROTEIN_KINASE_DOM"/>
    <property type="match status" value="1"/>
</dbReference>
<keyword evidence="5" id="KW-0067">ATP-binding</keyword>
<feature type="region of interest" description="Disordered" evidence="8">
    <location>
        <begin position="556"/>
        <end position="577"/>
    </location>
</feature>
<dbReference type="EC" id="2.7.11.1" evidence="1"/>
<keyword evidence="4" id="KW-0418">Kinase</keyword>
<dbReference type="EMBL" id="BAAATE010000046">
    <property type="protein sequence ID" value="GAA2696956.1"/>
    <property type="molecule type" value="Genomic_DNA"/>
</dbReference>
<dbReference type="InterPro" id="IPR011009">
    <property type="entry name" value="Kinase-like_dom_sf"/>
</dbReference>
<evidence type="ECO:0000256" key="5">
    <source>
        <dbReference type="ARBA" id="ARBA00022840"/>
    </source>
</evidence>
<dbReference type="RefSeq" id="WP_346156228.1">
    <property type="nucleotide sequence ID" value="NZ_BAAATE010000046.1"/>
</dbReference>
<dbReference type="PANTHER" id="PTHR43671:SF13">
    <property type="entry name" value="SERINE_THREONINE-PROTEIN KINASE NEK2"/>
    <property type="match status" value="1"/>
</dbReference>
<evidence type="ECO:0000313" key="12">
    <source>
        <dbReference type="EMBL" id="GAA2696956.1"/>
    </source>
</evidence>
<comment type="caution">
    <text evidence="12">The sequence shown here is derived from an EMBL/GenBank/DDBJ whole genome shotgun (WGS) entry which is preliminary data.</text>
</comment>
<evidence type="ECO:0000313" key="13">
    <source>
        <dbReference type="Proteomes" id="UP001501666"/>
    </source>
</evidence>
<dbReference type="Pfam" id="PF00069">
    <property type="entry name" value="Pkinase"/>
    <property type="match status" value="1"/>
</dbReference>
<keyword evidence="13" id="KW-1185">Reference proteome</keyword>
<feature type="compositionally biased region" description="Low complexity" evidence="8">
    <location>
        <begin position="434"/>
        <end position="446"/>
    </location>
</feature>
<sequence>MTIGEKVRGYRLLERVGHDGPWTAYLAVADRTDSEVLLKTLACERVNKRAFKRLTRGFRFPHDLAVHPCVVPVLDIGATTAGRPYVVTELLDGSILAEWRARGVPTPLGETLSVAKAVASALAATHAAESIHGDVRPEHVVLPAGREPMLTGFATASLMSLAQLPDGTSASVHTAPEVFMGRAASPASDVYALGSMLYELLTGSPAYSKDGPETTAEFVLAVLSTEPRPLTRHDLPPGLGEAVAWAMAKDPETRPTSAALAAALFDVDNRIRRLPLTDPATQRLQPGDQPTGDTRGDKGRPAWRSLPSDVWVAGTRSAELESARPAASDEATTQLVWAVNSQEPVTPPPLPEPYHHPEVVTRQPQPTARRERRTLLFIGGIGALVVLIGVGSIAAAMNSGMTPIGHRQDAAIIDPTEGAGHLQDDQSQGTVGKTTQPAAPSTTPAAKHSAHVKPVDPATVAAHRPTNLTMITDSGSTVTLTWKTARKSDYPMVIQQSPGERLVPLESGSTTFTVGNLDPAIGYCFKVGAVVSLGQPSVVAWSTALCIRGAAVADPNTHHDSEVQPPIVFPPATVPPS</sequence>
<evidence type="ECO:0000259" key="11">
    <source>
        <dbReference type="PROSITE" id="PS50853"/>
    </source>
</evidence>
<keyword evidence="9" id="KW-0812">Transmembrane</keyword>
<keyword evidence="9" id="KW-0472">Membrane</keyword>
<gene>
    <name evidence="12" type="ORF">GCM10010412_091480</name>
</gene>
<protein>
    <recommendedName>
        <fullName evidence="1">non-specific serine/threonine protein kinase</fullName>
        <ecNumber evidence="1">2.7.11.1</ecNumber>
    </recommendedName>
</protein>
<evidence type="ECO:0000256" key="8">
    <source>
        <dbReference type="SAM" id="MobiDB-lite"/>
    </source>
</evidence>
<dbReference type="PROSITE" id="PS50853">
    <property type="entry name" value="FN3"/>
    <property type="match status" value="1"/>
</dbReference>
<evidence type="ECO:0000256" key="1">
    <source>
        <dbReference type="ARBA" id="ARBA00012513"/>
    </source>
</evidence>
<dbReference type="Gene3D" id="2.60.40.10">
    <property type="entry name" value="Immunoglobulins"/>
    <property type="match status" value="1"/>
</dbReference>
<feature type="transmembrane region" description="Helical" evidence="9">
    <location>
        <begin position="375"/>
        <end position="397"/>
    </location>
</feature>
<dbReference type="SUPFAM" id="SSF56112">
    <property type="entry name" value="Protein kinase-like (PK-like)"/>
    <property type="match status" value="1"/>
</dbReference>
<feature type="region of interest" description="Disordered" evidence="8">
    <location>
        <begin position="348"/>
        <end position="367"/>
    </location>
</feature>
<keyword evidence="6" id="KW-0326">Glycosidase</keyword>
<dbReference type="Gene3D" id="1.10.510.10">
    <property type="entry name" value="Transferase(Phosphotransferase) domain 1"/>
    <property type="match status" value="1"/>
</dbReference>
<dbReference type="InterPro" id="IPR013783">
    <property type="entry name" value="Ig-like_fold"/>
</dbReference>
<evidence type="ECO:0000259" key="10">
    <source>
        <dbReference type="PROSITE" id="PS50011"/>
    </source>
</evidence>
<keyword evidence="7" id="KW-0624">Polysaccharide degradation</keyword>
<dbReference type="InterPro" id="IPR036116">
    <property type="entry name" value="FN3_sf"/>
</dbReference>
<dbReference type="Gene3D" id="3.30.200.20">
    <property type="entry name" value="Phosphorylase Kinase, domain 1"/>
    <property type="match status" value="1"/>
</dbReference>
<dbReference type="SUPFAM" id="SSF49265">
    <property type="entry name" value="Fibronectin type III"/>
    <property type="match status" value="1"/>
</dbReference>
<dbReference type="InterPro" id="IPR050660">
    <property type="entry name" value="NEK_Ser/Thr_kinase"/>
</dbReference>
<evidence type="ECO:0000256" key="4">
    <source>
        <dbReference type="ARBA" id="ARBA00022777"/>
    </source>
</evidence>
<dbReference type="PANTHER" id="PTHR43671">
    <property type="entry name" value="SERINE/THREONINE-PROTEIN KINASE NEK"/>
    <property type="match status" value="1"/>
</dbReference>
<feature type="region of interest" description="Disordered" evidence="8">
    <location>
        <begin position="417"/>
        <end position="453"/>
    </location>
</feature>
<keyword evidence="2" id="KW-0808">Transferase</keyword>
<dbReference type="InterPro" id="IPR003961">
    <property type="entry name" value="FN3_dom"/>
</dbReference>
<feature type="compositionally biased region" description="Pro residues" evidence="8">
    <location>
        <begin position="567"/>
        <end position="577"/>
    </location>
</feature>
<reference evidence="13" key="1">
    <citation type="journal article" date="2019" name="Int. J. Syst. Evol. Microbiol.">
        <title>The Global Catalogue of Microorganisms (GCM) 10K type strain sequencing project: providing services to taxonomists for standard genome sequencing and annotation.</title>
        <authorList>
            <consortium name="The Broad Institute Genomics Platform"/>
            <consortium name="The Broad Institute Genome Sequencing Center for Infectious Disease"/>
            <person name="Wu L."/>
            <person name="Ma J."/>
        </authorList>
    </citation>
    <scope>NUCLEOTIDE SEQUENCE [LARGE SCALE GENOMIC DNA]</scope>
    <source>
        <strain evidence="13">JCM 6835</strain>
    </source>
</reference>
<evidence type="ECO:0000256" key="7">
    <source>
        <dbReference type="ARBA" id="ARBA00023326"/>
    </source>
</evidence>
<keyword evidence="9" id="KW-1133">Transmembrane helix</keyword>
<dbReference type="CDD" id="cd00063">
    <property type="entry name" value="FN3"/>
    <property type="match status" value="1"/>
</dbReference>
<keyword evidence="6" id="KW-0378">Hydrolase</keyword>
<evidence type="ECO:0000256" key="6">
    <source>
        <dbReference type="ARBA" id="ARBA00023295"/>
    </source>
</evidence>
<evidence type="ECO:0000256" key="2">
    <source>
        <dbReference type="ARBA" id="ARBA00022679"/>
    </source>
</evidence>